<dbReference type="InterPro" id="IPR005467">
    <property type="entry name" value="His_kinase_dom"/>
</dbReference>
<dbReference type="CDD" id="cd17574">
    <property type="entry name" value="REC_OmpR"/>
    <property type="match status" value="1"/>
</dbReference>
<evidence type="ECO:0000256" key="12">
    <source>
        <dbReference type="PROSITE-ProRule" id="PRU00169"/>
    </source>
</evidence>
<reference evidence="18 19" key="1">
    <citation type="submission" date="2016-02" db="EMBL/GenBank/DDBJ databases">
        <authorList>
            <person name="Wen L."/>
            <person name="He K."/>
            <person name="Yang H."/>
        </authorList>
    </citation>
    <scope>NUCLEOTIDE SEQUENCE [LARGE SCALE GENOMIC DNA]</scope>
    <source>
        <strain evidence="18 19">KLE1704</strain>
    </source>
</reference>
<keyword evidence="10" id="KW-0238">DNA-binding</keyword>
<dbReference type="Pfam" id="PF07494">
    <property type="entry name" value="Reg_prop"/>
    <property type="match status" value="5"/>
</dbReference>
<evidence type="ECO:0000259" key="16">
    <source>
        <dbReference type="PROSITE" id="PS50109"/>
    </source>
</evidence>
<feature type="transmembrane region" description="Helical" evidence="14">
    <location>
        <begin position="841"/>
        <end position="861"/>
    </location>
</feature>
<protein>
    <recommendedName>
        <fullName evidence="2">histidine kinase</fullName>
        <ecNumber evidence="2">2.7.13.3</ecNumber>
    </recommendedName>
</protein>
<dbReference type="Proteomes" id="UP000070319">
    <property type="component" value="Unassembled WGS sequence"/>
</dbReference>
<keyword evidence="14" id="KW-0472">Membrane</keyword>
<dbReference type="PANTHER" id="PTHR43547">
    <property type="entry name" value="TWO-COMPONENT HISTIDINE KINASE"/>
    <property type="match status" value="1"/>
</dbReference>
<dbReference type="Pfam" id="PF12833">
    <property type="entry name" value="HTH_18"/>
    <property type="match status" value="1"/>
</dbReference>
<dbReference type="InterPro" id="IPR003594">
    <property type="entry name" value="HATPase_dom"/>
</dbReference>
<dbReference type="InterPro" id="IPR011006">
    <property type="entry name" value="CheY-like_superfamily"/>
</dbReference>
<dbReference type="InterPro" id="IPR013783">
    <property type="entry name" value="Ig-like_fold"/>
</dbReference>
<dbReference type="InterPro" id="IPR001789">
    <property type="entry name" value="Sig_transdc_resp-reg_receiver"/>
</dbReference>
<evidence type="ECO:0000256" key="8">
    <source>
        <dbReference type="ARBA" id="ARBA00023012"/>
    </source>
</evidence>
<organism evidence="18">
    <name type="scientific">Bacteroides intestinalis</name>
    <dbReference type="NCBI Taxonomy" id="329854"/>
    <lineage>
        <taxon>Bacteria</taxon>
        <taxon>Pseudomonadati</taxon>
        <taxon>Bacteroidota</taxon>
        <taxon>Bacteroidia</taxon>
        <taxon>Bacteroidales</taxon>
        <taxon>Bacteroidaceae</taxon>
        <taxon>Bacteroides</taxon>
    </lineage>
</organism>
<gene>
    <name evidence="18" type="ORF">HMPREF2531_03480</name>
</gene>
<dbReference type="EC" id="2.7.13.3" evidence="2"/>
<sequence length="1416" mass="161045">MREAASLFSVVETNDGVPNDKKTDGKPCLYSYFLFHLQCVSYYLIPNAMRRFILLIVLAVVMCLSAIAHNFMFKHLEVRDGMPSNQINVIYKDSRGFMWFGTASGLARYDGYRFKVFYSSDNDPTSLPDSYIEKIVEDGEGRLWIRTGENGYIIYNWNTENFVRDVRSWMWNIGIDGTPRHVFVDSQKNMWFAVDGKGCYRYSPEEKKADVLPFGEKGMPEGIIIDMIECKDGVVLVYDNGHVFCIDREEVKVKWELTEIMEEMGNRTDIFFLYVDKDEDLWIYGAPGVWAYNLPAKKWQSQWNFNDRGQAHVVAIAQDRQGRIWFGKDQDGIDIWNKATGKTVSLTYNVDDERGLPNNTINVFYEDDGGVMWIGTYKKGVAYYNESIFKFSINRLGDINCMEECGDGCLWLGSNDAGLMHWNSLTDEKKIYTHARVGNSIASNVIVTLLQATDGKLWIGTFWEGLDCFDGKRFVNYRNHPGDENTLANNNVWSLAEDKDGNIWIGTLGGGLQCLNPKTGKFITYTMANSDLISNHISSICITHDNRLVIGTASTGVAIMDLNTRKITNMVGNLSGNQRFSNQSINQVYEDSRGLIWIGTRNGLNLYNPKNDHLQIVSSGQDEAKEYIAGIAEDENKNMWMTTGNGVLNIVPSIDTKTGDYAFHYYIYDDKDGLQGSEFNQRSIKRLTSGEIAMGGMYGLNTFRPNDIKYNLTLPKVMFTGFQLFNEEVEIGKEYGGRVLLRESLNKVREIELDYKQNVFTVLFASDNYILPDKAKYLYKLEGFNEDWMSGTADMHRVTYTNLAPGTYMLKVKAVNSDGYAGREEASLKIIIRPPFWMTSWAYVLYALLLIGVLILARNAVLRCERNKFKIQQMEHEAERNEEVNQMKFRFFTNVSHELRTPLTLIISPLESMIKETKDGRKLDQLKLMHRNALRLLNLVNQLLDFRKNEVAGLHLTLSEGEIVSYVHNICNSFLMLSEKKNVHLTFFSAIESLNMSFDEDKIGKVVMNLLSNAFKFTPDGGRVDVSLELLKGATETLEIKVSDTGVGISDVDKERIFERFYQTECKGEVSSTTGSGIGLSLVRDYVTLHGGVVRVFDNVGTGSVFVVDIPVKHSVVNVVTPLSEEAAEEDAAVLALGSEEKPRSEEKSGTEEQSETEAPDENEKKKPLALIVDDNEDFVSFMRYTLSLYFRIESAGNGKIAWQMIPELMPDIIVCDVMMPEMDGNELCRWVKADKRTSNIPFVLLTAKQSVENKVEGLTIGADDYVTKPFNMEVLILRMRKLIDLSSKNKLRTRIDPEPSEIVITSMDEKLIENAIKYVETHIARPDLSVEELSHELGMSRVHLYKKLLQITGKTPIEFIRIIRLKRAAQLLRESQQNVSEVAYQVGFNNPKYFSKYFKDEFGVLPSVYQEKEGK</sequence>
<evidence type="ECO:0000259" key="17">
    <source>
        <dbReference type="PROSITE" id="PS50110"/>
    </source>
</evidence>
<keyword evidence="5" id="KW-0547">Nucleotide-binding</keyword>
<dbReference type="FunFam" id="1.10.287.130:FF:000045">
    <property type="entry name" value="Two-component system sensor histidine kinase/response regulator"/>
    <property type="match status" value="1"/>
</dbReference>
<dbReference type="Gene3D" id="3.40.50.2300">
    <property type="match status" value="1"/>
</dbReference>
<evidence type="ECO:0000256" key="6">
    <source>
        <dbReference type="ARBA" id="ARBA00022777"/>
    </source>
</evidence>
<dbReference type="SUPFAM" id="SSF63829">
    <property type="entry name" value="Calcium-dependent phosphotriesterase"/>
    <property type="match status" value="3"/>
</dbReference>
<feature type="domain" description="Histidine kinase" evidence="16">
    <location>
        <begin position="894"/>
        <end position="1114"/>
    </location>
</feature>
<dbReference type="GO" id="GO:0000155">
    <property type="term" value="F:phosphorelay sensor kinase activity"/>
    <property type="evidence" value="ECO:0007669"/>
    <property type="project" value="InterPro"/>
</dbReference>
<dbReference type="SUPFAM" id="SSF55874">
    <property type="entry name" value="ATPase domain of HSP90 chaperone/DNA topoisomerase II/histidine kinase"/>
    <property type="match status" value="1"/>
</dbReference>
<dbReference type="PROSITE" id="PS00041">
    <property type="entry name" value="HTH_ARAC_FAMILY_1"/>
    <property type="match status" value="1"/>
</dbReference>
<comment type="caution">
    <text evidence="18">The sequence shown here is derived from an EMBL/GenBank/DDBJ whole genome shotgun (WGS) entry which is preliminary data.</text>
</comment>
<dbReference type="InterPro" id="IPR011123">
    <property type="entry name" value="Y_Y_Y"/>
</dbReference>
<feature type="transmembrane region" description="Helical" evidence="14">
    <location>
        <begin position="52"/>
        <end position="73"/>
    </location>
</feature>
<evidence type="ECO:0000256" key="2">
    <source>
        <dbReference type="ARBA" id="ARBA00012438"/>
    </source>
</evidence>
<keyword evidence="8" id="KW-0902">Two-component regulatory system</keyword>
<dbReference type="InterPro" id="IPR018062">
    <property type="entry name" value="HTH_AraC-typ_CS"/>
</dbReference>
<dbReference type="InterPro" id="IPR011110">
    <property type="entry name" value="Reg_prop"/>
</dbReference>
<evidence type="ECO:0000256" key="7">
    <source>
        <dbReference type="ARBA" id="ARBA00022840"/>
    </source>
</evidence>
<dbReference type="SMART" id="SM00387">
    <property type="entry name" value="HATPase_c"/>
    <property type="match status" value="1"/>
</dbReference>
<dbReference type="Pfam" id="PF07495">
    <property type="entry name" value="Y_Y_Y"/>
    <property type="match status" value="1"/>
</dbReference>
<dbReference type="GO" id="GO:0003700">
    <property type="term" value="F:DNA-binding transcription factor activity"/>
    <property type="evidence" value="ECO:0007669"/>
    <property type="project" value="InterPro"/>
</dbReference>
<dbReference type="Gene3D" id="2.130.10.10">
    <property type="entry name" value="YVTN repeat-like/Quinoprotein amine dehydrogenase"/>
    <property type="match status" value="2"/>
</dbReference>
<comment type="catalytic activity">
    <reaction evidence="1">
        <text>ATP + protein L-histidine = ADP + protein N-phospho-L-histidine.</text>
        <dbReference type="EC" id="2.7.13.3"/>
    </reaction>
</comment>
<feature type="region of interest" description="Disordered" evidence="13">
    <location>
        <begin position="1138"/>
        <end position="1168"/>
    </location>
</feature>
<dbReference type="PANTHER" id="PTHR43547:SF2">
    <property type="entry name" value="HYBRID SIGNAL TRANSDUCTION HISTIDINE KINASE C"/>
    <property type="match status" value="1"/>
</dbReference>
<dbReference type="PROSITE" id="PS01124">
    <property type="entry name" value="HTH_ARAC_FAMILY_2"/>
    <property type="match status" value="1"/>
</dbReference>
<evidence type="ECO:0000256" key="9">
    <source>
        <dbReference type="ARBA" id="ARBA00023015"/>
    </source>
</evidence>
<dbReference type="FunFam" id="3.30.565.10:FF:000037">
    <property type="entry name" value="Hybrid sensor histidine kinase/response regulator"/>
    <property type="match status" value="1"/>
</dbReference>
<dbReference type="Gene3D" id="3.30.565.10">
    <property type="entry name" value="Histidine kinase-like ATPase, C-terminal domain"/>
    <property type="match status" value="1"/>
</dbReference>
<dbReference type="FunFam" id="2.60.40.10:FF:000791">
    <property type="entry name" value="Two-component system sensor histidine kinase/response regulator"/>
    <property type="match status" value="1"/>
</dbReference>
<evidence type="ECO:0000256" key="3">
    <source>
        <dbReference type="ARBA" id="ARBA00022553"/>
    </source>
</evidence>
<dbReference type="PRINTS" id="PR00344">
    <property type="entry name" value="BCTRLSENSOR"/>
</dbReference>
<dbReference type="PROSITE" id="PS50110">
    <property type="entry name" value="RESPONSE_REGULATORY"/>
    <property type="match status" value="1"/>
</dbReference>
<evidence type="ECO:0000256" key="5">
    <source>
        <dbReference type="ARBA" id="ARBA00022741"/>
    </source>
</evidence>
<dbReference type="PATRIC" id="fig|329854.7.peg.3546"/>
<dbReference type="SMART" id="SM00448">
    <property type="entry name" value="REC"/>
    <property type="match status" value="1"/>
</dbReference>
<dbReference type="Pfam" id="PF02518">
    <property type="entry name" value="HATPase_c"/>
    <property type="match status" value="1"/>
</dbReference>
<evidence type="ECO:0000313" key="18">
    <source>
        <dbReference type="EMBL" id="KXT45629.1"/>
    </source>
</evidence>
<dbReference type="SUPFAM" id="SSF46689">
    <property type="entry name" value="Homeodomain-like"/>
    <property type="match status" value="1"/>
</dbReference>
<dbReference type="Gene3D" id="1.10.10.60">
    <property type="entry name" value="Homeodomain-like"/>
    <property type="match status" value="2"/>
</dbReference>
<dbReference type="InterPro" id="IPR009057">
    <property type="entry name" value="Homeodomain-like_sf"/>
</dbReference>
<keyword evidence="9" id="KW-0805">Transcription regulation</keyword>
<keyword evidence="11" id="KW-0804">Transcription</keyword>
<proteinExistence type="predicted"/>
<keyword evidence="14" id="KW-1133">Transmembrane helix</keyword>
<evidence type="ECO:0000259" key="15">
    <source>
        <dbReference type="PROSITE" id="PS01124"/>
    </source>
</evidence>
<dbReference type="InterPro" id="IPR036890">
    <property type="entry name" value="HATPase_C_sf"/>
</dbReference>
<dbReference type="InterPro" id="IPR015943">
    <property type="entry name" value="WD40/YVTN_repeat-like_dom_sf"/>
</dbReference>
<dbReference type="GO" id="GO:0005524">
    <property type="term" value="F:ATP binding"/>
    <property type="evidence" value="ECO:0007669"/>
    <property type="project" value="UniProtKB-KW"/>
</dbReference>
<evidence type="ECO:0000256" key="1">
    <source>
        <dbReference type="ARBA" id="ARBA00000085"/>
    </source>
</evidence>
<evidence type="ECO:0000256" key="14">
    <source>
        <dbReference type="SAM" id="Phobius"/>
    </source>
</evidence>
<evidence type="ECO:0000256" key="4">
    <source>
        <dbReference type="ARBA" id="ARBA00022679"/>
    </source>
</evidence>
<dbReference type="InterPro" id="IPR036097">
    <property type="entry name" value="HisK_dim/P_sf"/>
</dbReference>
<accession>A0A139L2G8</accession>
<dbReference type="SMART" id="SM00342">
    <property type="entry name" value="HTH_ARAC"/>
    <property type="match status" value="1"/>
</dbReference>
<dbReference type="Pfam" id="PF00512">
    <property type="entry name" value="HisKA"/>
    <property type="match status" value="1"/>
</dbReference>
<dbReference type="PROSITE" id="PS50109">
    <property type="entry name" value="HIS_KIN"/>
    <property type="match status" value="1"/>
</dbReference>
<dbReference type="InterPro" id="IPR003661">
    <property type="entry name" value="HisK_dim/P_dom"/>
</dbReference>
<dbReference type="InterPro" id="IPR004358">
    <property type="entry name" value="Sig_transdc_His_kin-like_C"/>
</dbReference>
<name>A0A139L2G8_9BACE</name>
<dbReference type="SUPFAM" id="SSF52172">
    <property type="entry name" value="CheY-like"/>
    <property type="match status" value="1"/>
</dbReference>
<dbReference type="InterPro" id="IPR018060">
    <property type="entry name" value="HTH_AraC"/>
</dbReference>
<feature type="domain" description="Response regulatory" evidence="17">
    <location>
        <begin position="1169"/>
        <end position="1284"/>
    </location>
</feature>
<dbReference type="SUPFAM" id="SSF47384">
    <property type="entry name" value="Homodimeric domain of signal transducing histidine kinase"/>
    <property type="match status" value="1"/>
</dbReference>
<evidence type="ECO:0000313" key="19">
    <source>
        <dbReference type="Proteomes" id="UP000070319"/>
    </source>
</evidence>
<dbReference type="Gene3D" id="1.10.287.130">
    <property type="match status" value="1"/>
</dbReference>
<dbReference type="GO" id="GO:0043565">
    <property type="term" value="F:sequence-specific DNA binding"/>
    <property type="evidence" value="ECO:0007669"/>
    <property type="project" value="InterPro"/>
</dbReference>
<feature type="compositionally biased region" description="Basic and acidic residues" evidence="13">
    <location>
        <begin position="1139"/>
        <end position="1151"/>
    </location>
</feature>
<dbReference type="CDD" id="cd00082">
    <property type="entry name" value="HisKA"/>
    <property type="match status" value="1"/>
</dbReference>
<evidence type="ECO:0000256" key="13">
    <source>
        <dbReference type="SAM" id="MobiDB-lite"/>
    </source>
</evidence>
<dbReference type="Pfam" id="PF00072">
    <property type="entry name" value="Response_reg"/>
    <property type="match status" value="1"/>
</dbReference>
<feature type="domain" description="HTH araC/xylS-type" evidence="15">
    <location>
        <begin position="1314"/>
        <end position="1413"/>
    </location>
</feature>
<keyword evidence="6 18" id="KW-0418">Kinase</keyword>
<keyword evidence="4" id="KW-0808">Transferase</keyword>
<evidence type="ECO:0000256" key="11">
    <source>
        <dbReference type="ARBA" id="ARBA00023163"/>
    </source>
</evidence>
<dbReference type="EMBL" id="LTDF01000136">
    <property type="protein sequence ID" value="KXT45629.1"/>
    <property type="molecule type" value="Genomic_DNA"/>
</dbReference>
<dbReference type="SMART" id="SM00388">
    <property type="entry name" value="HisKA"/>
    <property type="match status" value="1"/>
</dbReference>
<keyword evidence="3 12" id="KW-0597">Phosphoprotein</keyword>
<feature type="modified residue" description="4-aspartylphosphate" evidence="12">
    <location>
        <position position="1217"/>
    </location>
</feature>
<evidence type="ECO:0000256" key="10">
    <source>
        <dbReference type="ARBA" id="ARBA00023125"/>
    </source>
</evidence>
<keyword evidence="14" id="KW-0812">Transmembrane</keyword>
<dbReference type="Gene3D" id="2.60.40.10">
    <property type="entry name" value="Immunoglobulins"/>
    <property type="match status" value="1"/>
</dbReference>
<keyword evidence="7" id="KW-0067">ATP-binding</keyword>